<protein>
    <submittedName>
        <fullName evidence="2">ATPase F0F1</fullName>
    </submittedName>
</protein>
<dbReference type="Proteomes" id="UP000012179">
    <property type="component" value="Chromosome"/>
</dbReference>
<dbReference type="eggNOG" id="ENOG50331H5">
    <property type="taxonomic scope" value="Bacteria"/>
</dbReference>
<keyword evidence="1" id="KW-0812">Transmembrane</keyword>
<proteinExistence type="predicted"/>
<feature type="transmembrane region" description="Helical" evidence="1">
    <location>
        <begin position="64"/>
        <end position="83"/>
    </location>
</feature>
<name>A0A1W6SQ35_9PROT</name>
<evidence type="ECO:0000313" key="3">
    <source>
        <dbReference type="Proteomes" id="UP000012179"/>
    </source>
</evidence>
<evidence type="ECO:0000313" key="2">
    <source>
        <dbReference type="EMBL" id="ARO87906.1"/>
    </source>
</evidence>
<reference evidence="2 3" key="1">
    <citation type="journal article" date="2015" name="Int. J. Syst. Evol. Microbiol.">
        <title>Nitrosospira lacus sp. nov., a psychrotolerant, ammonia-oxidizing bacterium from sandy lake sediment.</title>
        <authorList>
            <person name="Urakawa H."/>
            <person name="Garcia J.C."/>
            <person name="Nielsen J.L."/>
            <person name="Le V.Q."/>
            <person name="Kozlowski J.A."/>
            <person name="Stein L.Y."/>
            <person name="Lim C.K."/>
            <person name="Pommerening-Roser A."/>
            <person name="Martens-Habbena W."/>
            <person name="Stahl D.A."/>
            <person name="Klotz M.G."/>
        </authorList>
    </citation>
    <scope>NUCLEOTIDE SEQUENCE [LARGE SCALE GENOMIC DNA]</scope>
    <source>
        <strain evidence="2 3">APG3</strain>
    </source>
</reference>
<keyword evidence="1" id="KW-1133">Transmembrane helix</keyword>
<feature type="transmembrane region" description="Helical" evidence="1">
    <location>
        <begin position="37"/>
        <end position="58"/>
    </location>
</feature>
<keyword evidence="3" id="KW-1185">Reference proteome</keyword>
<dbReference type="NCBIfam" id="TIGR03165">
    <property type="entry name" value="F1F0_chp_2"/>
    <property type="match status" value="1"/>
</dbReference>
<sequence>MSETWVLSLAAGILLGVIFFGGLWWTVRSGISSRQPGLWFIGSMLLRISIVITGFYLLLGLPGASWKILLTGLLGFFIVRLIATRLVAAEKSNLDHLERKTGHAP</sequence>
<keyword evidence="1" id="KW-0472">Membrane</keyword>
<evidence type="ECO:0000256" key="1">
    <source>
        <dbReference type="SAM" id="Phobius"/>
    </source>
</evidence>
<gene>
    <name evidence="2" type="ORF">EBAPG3_009070</name>
</gene>
<dbReference type="InterPro" id="IPR017581">
    <property type="entry name" value="AtpR-like"/>
</dbReference>
<dbReference type="KEGG" id="nlc:EBAPG3_009070"/>
<dbReference type="AlphaFoldDB" id="A0A1W6SQ35"/>
<organism evidence="2 3">
    <name type="scientific">Nitrosospira lacus</name>
    <dbReference type="NCBI Taxonomy" id="1288494"/>
    <lineage>
        <taxon>Bacteria</taxon>
        <taxon>Pseudomonadati</taxon>
        <taxon>Pseudomonadota</taxon>
        <taxon>Betaproteobacteria</taxon>
        <taxon>Nitrosomonadales</taxon>
        <taxon>Nitrosomonadaceae</taxon>
        <taxon>Nitrosospira</taxon>
    </lineage>
</organism>
<feature type="transmembrane region" description="Helical" evidence="1">
    <location>
        <begin position="6"/>
        <end position="25"/>
    </location>
</feature>
<accession>A0A1W6SQ35</accession>
<dbReference type="OrthoDB" id="467414at2"/>
<dbReference type="Pfam" id="PF12966">
    <property type="entry name" value="AtpR"/>
    <property type="match status" value="1"/>
</dbReference>
<dbReference type="EMBL" id="CP021106">
    <property type="protein sequence ID" value="ARO87906.1"/>
    <property type="molecule type" value="Genomic_DNA"/>
</dbReference>
<dbReference type="RefSeq" id="WP_004176662.1">
    <property type="nucleotide sequence ID" value="NZ_CP021106.3"/>
</dbReference>